<dbReference type="SUPFAM" id="SSF51430">
    <property type="entry name" value="NAD(P)-linked oxidoreductase"/>
    <property type="match status" value="1"/>
</dbReference>
<dbReference type="GO" id="GO:0016616">
    <property type="term" value="F:oxidoreductase activity, acting on the CH-OH group of donors, NAD or NADP as acceptor"/>
    <property type="evidence" value="ECO:0007669"/>
    <property type="project" value="UniProtKB-ARBA"/>
</dbReference>
<dbReference type="Proteomes" id="UP000039865">
    <property type="component" value="Unassembled WGS sequence"/>
</dbReference>
<evidence type="ECO:0000256" key="4">
    <source>
        <dbReference type="PIRSR" id="PIRSR000097-3"/>
    </source>
</evidence>
<feature type="site" description="Lowers pKa of active site Tyr" evidence="4">
    <location>
        <position position="90"/>
    </location>
</feature>
<dbReference type="PIRSF" id="PIRSF000097">
    <property type="entry name" value="AKR"/>
    <property type="match status" value="1"/>
</dbReference>
<dbReference type="PRINTS" id="PR00069">
    <property type="entry name" value="ALDKETRDTASE"/>
</dbReference>
<reference evidence="6 7" key="1">
    <citation type="submission" date="2014-06" db="EMBL/GenBank/DDBJ databases">
        <authorList>
            <person name="Swart Estienne"/>
        </authorList>
    </citation>
    <scope>NUCLEOTIDE SEQUENCE [LARGE SCALE GENOMIC DNA]</scope>
    <source>
        <strain evidence="6 7">130c</strain>
    </source>
</reference>
<dbReference type="PANTHER" id="PTHR11732">
    <property type="entry name" value="ALDO/KETO REDUCTASE"/>
    <property type="match status" value="1"/>
</dbReference>
<dbReference type="InterPro" id="IPR023210">
    <property type="entry name" value="NADP_OxRdtase_dom"/>
</dbReference>
<proteinExistence type="predicted"/>
<dbReference type="InterPro" id="IPR036812">
    <property type="entry name" value="NAD(P)_OxRdtase_dom_sf"/>
</dbReference>
<keyword evidence="1" id="KW-0560">Oxidoreductase</keyword>
<evidence type="ECO:0000313" key="7">
    <source>
        <dbReference type="Proteomes" id="UP000039865"/>
    </source>
</evidence>
<dbReference type="PROSITE" id="PS00063">
    <property type="entry name" value="ALDOKETO_REDUCTASE_3"/>
    <property type="match status" value="1"/>
</dbReference>
<feature type="domain" description="NADP-dependent oxidoreductase" evidence="5">
    <location>
        <begin position="38"/>
        <end position="299"/>
    </location>
</feature>
<dbReference type="Gene3D" id="3.20.20.100">
    <property type="entry name" value="NADP-dependent oxidoreductase domain"/>
    <property type="match status" value="1"/>
</dbReference>
<accession>A0A078B9H8</accession>
<organism evidence="6 7">
    <name type="scientific">Stylonychia lemnae</name>
    <name type="common">Ciliate</name>
    <dbReference type="NCBI Taxonomy" id="5949"/>
    <lineage>
        <taxon>Eukaryota</taxon>
        <taxon>Sar</taxon>
        <taxon>Alveolata</taxon>
        <taxon>Ciliophora</taxon>
        <taxon>Intramacronucleata</taxon>
        <taxon>Spirotrichea</taxon>
        <taxon>Stichotrichia</taxon>
        <taxon>Sporadotrichida</taxon>
        <taxon>Oxytrichidae</taxon>
        <taxon>Stylonychinae</taxon>
        <taxon>Stylonychia</taxon>
    </lineage>
</organism>
<keyword evidence="7" id="KW-1185">Reference proteome</keyword>
<dbReference type="Pfam" id="PF00248">
    <property type="entry name" value="Aldo_ket_red"/>
    <property type="match status" value="1"/>
</dbReference>
<dbReference type="FunFam" id="3.20.20.100:FF:000002">
    <property type="entry name" value="2,5-diketo-D-gluconic acid reductase A"/>
    <property type="match status" value="1"/>
</dbReference>
<evidence type="ECO:0000256" key="1">
    <source>
        <dbReference type="ARBA" id="ARBA00023002"/>
    </source>
</evidence>
<protein>
    <submittedName>
        <fullName evidence="6">Aldehyde reductase</fullName>
    </submittedName>
</protein>
<sequence length="322" mass="37830">MEQNTLDIVKTPVPFITLNDGNKMPQVGLGTFKADEGDDIVGLIKSAILEHGYRHIDTAKVYFNEEKIGQALQECILEGVKRDELFIATKLYHDKDKHNVEEACREQLKRLQLDYLDLYLVHWMSPYIDWDNQENYVQPTPAHKVWEQMEHLVEIGLVKSIGVCNCSCQMMLDILTYAKIRPAVNQIELHPYFSQRDYVDFIRNKFNIQVTAYAPLSAVNWTFKKPEYNELNLFKEQLIVDLAGKYSKSVAQIVLNWHAVHRKHLIIPKTAKKERLGENINIFDFKLEQTEYEEIDKLEKGARFYDPLYFSYGVWRNWPYFS</sequence>
<dbReference type="EMBL" id="CCKQ01017967">
    <property type="protein sequence ID" value="CDW89897.1"/>
    <property type="molecule type" value="Genomic_DNA"/>
</dbReference>
<dbReference type="InParanoid" id="A0A078B9H8"/>
<evidence type="ECO:0000256" key="2">
    <source>
        <dbReference type="PIRSR" id="PIRSR000097-1"/>
    </source>
</evidence>
<name>A0A078B9H8_STYLE</name>
<dbReference type="InterPro" id="IPR020471">
    <property type="entry name" value="AKR"/>
</dbReference>
<dbReference type="OrthoDB" id="416253at2759"/>
<dbReference type="AlphaFoldDB" id="A0A078B9H8"/>
<dbReference type="CDD" id="cd19071">
    <property type="entry name" value="AKR_AKR1-5-like"/>
    <property type="match status" value="1"/>
</dbReference>
<evidence type="ECO:0000256" key="3">
    <source>
        <dbReference type="PIRSR" id="PIRSR000097-2"/>
    </source>
</evidence>
<dbReference type="InterPro" id="IPR018170">
    <property type="entry name" value="Aldo/ket_reductase_CS"/>
</dbReference>
<dbReference type="PROSITE" id="PS00798">
    <property type="entry name" value="ALDOKETO_REDUCTASE_1"/>
    <property type="match status" value="1"/>
</dbReference>
<evidence type="ECO:0000259" key="5">
    <source>
        <dbReference type="Pfam" id="PF00248"/>
    </source>
</evidence>
<gene>
    <name evidence="6" type="primary">Contig4330.g4633</name>
    <name evidence="6" type="ORF">STYLEM_19037</name>
</gene>
<feature type="binding site" evidence="3">
    <location>
        <position position="122"/>
    </location>
    <ligand>
        <name>substrate</name>
    </ligand>
</feature>
<evidence type="ECO:0000313" key="6">
    <source>
        <dbReference type="EMBL" id="CDW89897.1"/>
    </source>
</evidence>
<feature type="active site" description="Proton donor" evidence="2">
    <location>
        <position position="62"/>
    </location>
</feature>
<dbReference type="OMA" id="WNNYHAK"/>